<dbReference type="EMBL" id="WAJR01000002">
    <property type="protein sequence ID" value="KAB1642516.1"/>
    <property type="molecule type" value="Genomic_DNA"/>
</dbReference>
<keyword evidence="2" id="KW-1185">Reference proteome</keyword>
<dbReference type="RefSeq" id="WP_158048784.1">
    <property type="nucleotide sequence ID" value="NZ_DBEYUS010000011.1"/>
</dbReference>
<name>A0A6N6NNZ2_9ACTN</name>
<comment type="caution">
    <text evidence="1">The sequence shown here is derived from an EMBL/GenBank/DDBJ whole genome shotgun (WGS) entry which is preliminary data.</text>
</comment>
<proteinExistence type="predicted"/>
<dbReference type="InterPro" id="IPR047708">
    <property type="entry name" value="CD1871A-like"/>
</dbReference>
<evidence type="ECO:0000313" key="1">
    <source>
        <dbReference type="EMBL" id="KAB1642516.1"/>
    </source>
</evidence>
<accession>A0A6N6NNZ2</accession>
<dbReference type="AlphaFoldDB" id="A0A6N6NNZ2"/>
<organism evidence="1 2">
    <name type="scientific">Ellagibacter isourolithinifaciens</name>
    <dbReference type="NCBI Taxonomy" id="2137581"/>
    <lineage>
        <taxon>Bacteria</taxon>
        <taxon>Bacillati</taxon>
        <taxon>Actinomycetota</taxon>
        <taxon>Coriobacteriia</taxon>
        <taxon>Eggerthellales</taxon>
        <taxon>Eggerthellaceae</taxon>
        <taxon>Ellagibacter</taxon>
    </lineage>
</organism>
<dbReference type="NCBIfam" id="NF040920">
    <property type="entry name" value="CD1871A_fam"/>
    <property type="match status" value="1"/>
</dbReference>
<gene>
    <name evidence="1" type="ORF">F8C90_02065</name>
</gene>
<reference evidence="1 2" key="1">
    <citation type="submission" date="2019-09" db="EMBL/GenBank/DDBJ databases">
        <title>Whole genome shotgun sequencing (WGS) of Ellagibacter isourolithinifaciens DSM 104140(T) and Adlercreutzia muris DSM 29508(T).</title>
        <authorList>
            <person name="Stoll D.A."/>
            <person name="Danylec N."/>
            <person name="Huch M."/>
        </authorList>
    </citation>
    <scope>NUCLEOTIDE SEQUENCE [LARGE SCALE GENOMIC DNA]</scope>
    <source>
        <strain evidence="1 2">DSM 104140</strain>
    </source>
</reference>
<sequence length="54" mass="5384">MKGAIGLFKAIKPVAQVALVAAGVAMVCLGAMRGEADAVLAKAIRLCLECIGIG</sequence>
<protein>
    <submittedName>
        <fullName evidence="1">Thioredoxin</fullName>
    </submittedName>
</protein>
<dbReference type="Proteomes" id="UP000468668">
    <property type="component" value="Unassembled WGS sequence"/>
</dbReference>
<evidence type="ECO:0000313" key="2">
    <source>
        <dbReference type="Proteomes" id="UP000468668"/>
    </source>
</evidence>